<sequence length="277" mass="29901">MGSKFTRQEVLDRLNRKRAEKKPIIIGAGGVGLIAKAADKAGIDIIMSYCTGPVRMNGNAGQLGYMQYVDCNGISLEMGHKIIGRVKDTPMVAGIGVGDPYRDIDDLIDELTGIGYSGITNVPTLGGHSGALRKSMEREGIGFNGEVKLIQKCRGKNIFTIAYAFDEEQVKAMVQAGTDIICPHVGVTRDKAFDFNVLTVEQAAEKINRLYDVAVKENPDVIVACHGGPFADPESVQKGFRLTKADAFVGASTVERIPTEEAIYEVVKEFSSLTLGK</sequence>
<dbReference type="InterPro" id="IPR051353">
    <property type="entry name" value="Tobamovirus_resist_UPF0261"/>
</dbReference>
<accession>C0BXR2</accession>
<reference evidence="2" key="1">
    <citation type="submission" date="2009-02" db="EMBL/GenBank/DDBJ databases">
        <authorList>
            <person name="Fulton L."/>
            <person name="Clifton S."/>
            <person name="Fulton B."/>
            <person name="Xu J."/>
            <person name="Minx P."/>
            <person name="Pepin K.H."/>
            <person name="Johnson M."/>
            <person name="Bhonagiri V."/>
            <person name="Nash W.E."/>
            <person name="Mardis E.R."/>
            <person name="Wilson R.K."/>
        </authorList>
    </citation>
    <scope>NUCLEOTIDE SEQUENCE [LARGE SCALE GENOMIC DNA]</scope>
    <source>
        <strain evidence="2">DSM 15053</strain>
    </source>
</reference>
<dbReference type="GO" id="GO:0003824">
    <property type="term" value="F:catalytic activity"/>
    <property type="evidence" value="ECO:0007669"/>
    <property type="project" value="InterPro"/>
</dbReference>
<dbReference type="STRING" id="553973.CLOHYLEM_04599"/>
<gene>
    <name evidence="2" type="ORF">CLOHYLEM_04599</name>
</gene>
<organism evidence="2 3">
    <name type="scientific">[Clostridium] hylemonae DSM 15053</name>
    <dbReference type="NCBI Taxonomy" id="553973"/>
    <lineage>
        <taxon>Bacteria</taxon>
        <taxon>Bacillati</taxon>
        <taxon>Bacillota</taxon>
        <taxon>Clostridia</taxon>
        <taxon>Lachnospirales</taxon>
        <taxon>Lachnospiraceae</taxon>
    </lineage>
</organism>
<dbReference type="SUPFAM" id="SSF51621">
    <property type="entry name" value="Phosphoenolpyruvate/pyruvate domain"/>
    <property type="match status" value="1"/>
</dbReference>
<reference evidence="2" key="2">
    <citation type="submission" date="2013-06" db="EMBL/GenBank/DDBJ databases">
        <title>Draft genome sequence of Clostridium hylemonae (DSM 15053).</title>
        <authorList>
            <person name="Sudarsanam P."/>
            <person name="Ley R."/>
            <person name="Guruge J."/>
            <person name="Turnbaugh P.J."/>
            <person name="Mahowald M."/>
            <person name="Liep D."/>
            <person name="Gordon J."/>
        </authorList>
    </citation>
    <scope>NUCLEOTIDE SEQUENCE</scope>
    <source>
        <strain evidence="2">DSM 15053</strain>
    </source>
</reference>
<name>C0BXR2_9FIRM</name>
<feature type="domain" description="TIM-barrel" evidence="1">
    <location>
        <begin position="9"/>
        <end position="272"/>
    </location>
</feature>
<keyword evidence="3" id="KW-1185">Reference proteome</keyword>
<dbReference type="RefSeq" id="WP_006441932.1">
    <property type="nucleotide sequence ID" value="NZ_CP036524.1"/>
</dbReference>
<protein>
    <submittedName>
        <fullName evidence="2">TIM-barrel signal transduction protein</fullName>
    </submittedName>
</protein>
<dbReference type="InterPro" id="IPR009215">
    <property type="entry name" value="TIM-br_IGPS-like"/>
</dbReference>
<comment type="caution">
    <text evidence="2">The sequence shown here is derived from an EMBL/GenBank/DDBJ whole genome shotgun (WGS) entry which is preliminary data.</text>
</comment>
<evidence type="ECO:0000313" key="2">
    <source>
        <dbReference type="EMBL" id="EEG75369.1"/>
    </source>
</evidence>
<evidence type="ECO:0000313" key="3">
    <source>
        <dbReference type="Proteomes" id="UP000004893"/>
    </source>
</evidence>
<dbReference type="InterPro" id="IPR013785">
    <property type="entry name" value="Aldolase_TIM"/>
</dbReference>
<dbReference type="PANTHER" id="PTHR31862">
    <property type="entry name" value="UPF0261 DOMAIN PROTEIN (AFU_ORTHOLOGUE AFUA_1G10120)"/>
    <property type="match status" value="1"/>
</dbReference>
<dbReference type="Proteomes" id="UP000004893">
    <property type="component" value="Unassembled WGS sequence"/>
</dbReference>
<dbReference type="PIRSF" id="PIRSF034452">
    <property type="entry name" value="TIM-br_sig_trnsd"/>
    <property type="match status" value="1"/>
</dbReference>
<dbReference type="HOGENOM" id="CLU_058589_0_0_9"/>
<dbReference type="Pfam" id="PF09370">
    <property type="entry name" value="PEP_hydrolase"/>
    <property type="match status" value="1"/>
</dbReference>
<dbReference type="PANTHER" id="PTHR31862:SF1">
    <property type="entry name" value="UPF0261 DOMAIN PROTEIN (AFU_ORTHOLOGUE AFUA_1G10120)"/>
    <property type="match status" value="1"/>
</dbReference>
<dbReference type="Gene3D" id="3.20.20.70">
    <property type="entry name" value="Aldolase class I"/>
    <property type="match status" value="1"/>
</dbReference>
<dbReference type="eggNOG" id="COG5564">
    <property type="taxonomic scope" value="Bacteria"/>
</dbReference>
<dbReference type="AlphaFoldDB" id="C0BXR2"/>
<proteinExistence type="predicted"/>
<dbReference type="EMBL" id="ABYI02000012">
    <property type="protein sequence ID" value="EEG75369.1"/>
    <property type="molecule type" value="Genomic_DNA"/>
</dbReference>
<dbReference type="InterPro" id="IPR015813">
    <property type="entry name" value="Pyrv/PenolPyrv_kinase-like_dom"/>
</dbReference>
<evidence type="ECO:0000259" key="1">
    <source>
        <dbReference type="Pfam" id="PF09370"/>
    </source>
</evidence>